<protein>
    <recommendedName>
        <fullName evidence="6">LPS-assembly lipoprotein LptE</fullName>
    </recommendedName>
</protein>
<accession>H8GHH0</accession>
<organism evidence="7 8">
    <name type="scientific">Methylomicrobium album BG8</name>
    <dbReference type="NCBI Taxonomy" id="686340"/>
    <lineage>
        <taxon>Bacteria</taxon>
        <taxon>Pseudomonadati</taxon>
        <taxon>Pseudomonadota</taxon>
        <taxon>Gammaproteobacteria</taxon>
        <taxon>Methylococcales</taxon>
        <taxon>Methylococcaceae</taxon>
        <taxon>Methylomicrobium</taxon>
    </lineage>
</organism>
<evidence type="ECO:0000313" key="8">
    <source>
        <dbReference type="Proteomes" id="UP000005090"/>
    </source>
</evidence>
<comment type="function">
    <text evidence="6">Together with LptD, is involved in the assembly of lipopolysaccharide (LPS) at the surface of the outer membrane. Required for the proper assembly of LptD. Binds LPS and may serve as the LPS recognition site at the outer membrane.</text>
</comment>
<evidence type="ECO:0000256" key="1">
    <source>
        <dbReference type="ARBA" id="ARBA00022729"/>
    </source>
</evidence>
<evidence type="ECO:0000256" key="3">
    <source>
        <dbReference type="ARBA" id="ARBA00023139"/>
    </source>
</evidence>
<dbReference type="STRING" id="686340.Metal_2399"/>
<dbReference type="EMBL" id="CM001475">
    <property type="protein sequence ID" value="EIC30122.1"/>
    <property type="molecule type" value="Genomic_DNA"/>
</dbReference>
<dbReference type="GO" id="GO:0001530">
    <property type="term" value="F:lipopolysaccharide binding"/>
    <property type="evidence" value="ECO:0007669"/>
    <property type="project" value="TreeGrafter"/>
</dbReference>
<dbReference type="PANTHER" id="PTHR38098:SF1">
    <property type="entry name" value="LPS-ASSEMBLY LIPOPROTEIN LPTE"/>
    <property type="match status" value="1"/>
</dbReference>
<dbReference type="HOGENOM" id="CLU_103309_0_2_6"/>
<dbReference type="RefSeq" id="WP_005372537.1">
    <property type="nucleotide sequence ID" value="NZ_CM001475.1"/>
</dbReference>
<keyword evidence="1 6" id="KW-0732">Signal</keyword>
<dbReference type="PANTHER" id="PTHR38098">
    <property type="entry name" value="LPS-ASSEMBLY LIPOPROTEIN LPTE"/>
    <property type="match status" value="1"/>
</dbReference>
<dbReference type="Proteomes" id="UP000005090">
    <property type="component" value="Chromosome"/>
</dbReference>
<sequence length="163" mass="18675">MKKLFIVLLACWLSACGYHLRGTEQASVKFKKVYIEGASEALREQFDEILKLSSTRVAKNAKEADLHIKVDDEKYNRRVVSLNFSGRSNQLELSYRLKFQLAGADNAPLPSNDPLLITREFFNDQQDILAKNNEEGVIRREMYRQAVRSILDRAKAQIQAKAK</sequence>
<proteinExistence type="inferred from homology"/>
<keyword evidence="5 6" id="KW-0449">Lipoprotein</keyword>
<evidence type="ECO:0000256" key="2">
    <source>
        <dbReference type="ARBA" id="ARBA00023136"/>
    </source>
</evidence>
<dbReference type="GO" id="GO:0015920">
    <property type="term" value="P:lipopolysaccharide transport"/>
    <property type="evidence" value="ECO:0007669"/>
    <property type="project" value="TreeGrafter"/>
</dbReference>
<comment type="subcellular location">
    <subcellularLocation>
        <location evidence="6">Cell outer membrane</location>
        <topology evidence="6">Lipid-anchor</topology>
    </subcellularLocation>
</comment>
<keyword evidence="4 6" id="KW-0998">Cell outer membrane</keyword>
<keyword evidence="3 6" id="KW-0564">Palmitate</keyword>
<dbReference type="Gene3D" id="3.30.160.150">
    <property type="entry name" value="Lipoprotein like domain"/>
    <property type="match status" value="1"/>
</dbReference>
<dbReference type="GO" id="GO:0043165">
    <property type="term" value="P:Gram-negative-bacterium-type cell outer membrane assembly"/>
    <property type="evidence" value="ECO:0007669"/>
    <property type="project" value="UniProtKB-UniRule"/>
</dbReference>
<comment type="subunit">
    <text evidence="6">Component of the lipopolysaccharide transport and assembly complex. Interacts with LptD.</text>
</comment>
<keyword evidence="8" id="KW-1185">Reference proteome</keyword>
<evidence type="ECO:0000256" key="5">
    <source>
        <dbReference type="ARBA" id="ARBA00023288"/>
    </source>
</evidence>
<dbReference type="GO" id="GO:0009279">
    <property type="term" value="C:cell outer membrane"/>
    <property type="evidence" value="ECO:0007669"/>
    <property type="project" value="UniProtKB-SubCell"/>
</dbReference>
<dbReference type="Pfam" id="PF04390">
    <property type="entry name" value="LptE"/>
    <property type="match status" value="1"/>
</dbReference>
<dbReference type="InterPro" id="IPR007485">
    <property type="entry name" value="LPS_assembly_LptE"/>
</dbReference>
<dbReference type="AlphaFoldDB" id="H8GHH0"/>
<dbReference type="eggNOG" id="COG2980">
    <property type="taxonomic scope" value="Bacteria"/>
</dbReference>
<gene>
    <name evidence="6" type="primary">lptE</name>
    <name evidence="7" type="ORF">Metal_2399</name>
</gene>
<comment type="similarity">
    <text evidence="6">Belongs to the LptE lipoprotein family.</text>
</comment>
<keyword evidence="2 6" id="KW-0472">Membrane</keyword>
<evidence type="ECO:0000256" key="6">
    <source>
        <dbReference type="HAMAP-Rule" id="MF_01186"/>
    </source>
</evidence>
<evidence type="ECO:0000256" key="4">
    <source>
        <dbReference type="ARBA" id="ARBA00023237"/>
    </source>
</evidence>
<dbReference type="GO" id="GO:1990351">
    <property type="term" value="C:transporter complex"/>
    <property type="evidence" value="ECO:0007669"/>
    <property type="project" value="TreeGrafter"/>
</dbReference>
<name>H8GHH0_METAL</name>
<reference evidence="7 8" key="1">
    <citation type="journal article" date="2013" name="Genome Announc.">
        <title>Genome Sequence of the Obligate Gammaproteobacterial Methanotroph Methylomicrobium album Strain BG8.</title>
        <authorList>
            <person name="Kits K.D."/>
            <person name="Kalyuzhnaya M.G."/>
            <person name="Klotz M.G."/>
            <person name="Jetten M.S."/>
            <person name="Op den Camp H.J."/>
            <person name="Vuilleumier S."/>
            <person name="Bringel F."/>
            <person name="Dispirito A.A."/>
            <person name="Murrell J.C."/>
            <person name="Bruce D."/>
            <person name="Cheng J.F."/>
            <person name="Copeland A."/>
            <person name="Goodwin L."/>
            <person name="Hauser L."/>
            <person name="Lajus A."/>
            <person name="Land M.L."/>
            <person name="Lapidus A."/>
            <person name="Lucas S."/>
            <person name="Medigue C."/>
            <person name="Pitluck S."/>
            <person name="Woyke T."/>
            <person name="Zeytun A."/>
            <person name="Stein L.Y."/>
        </authorList>
    </citation>
    <scope>NUCLEOTIDE SEQUENCE [LARGE SCALE GENOMIC DNA]</scope>
    <source>
        <strain evidence="7 8">BG8</strain>
    </source>
</reference>
<evidence type="ECO:0000313" key="7">
    <source>
        <dbReference type="EMBL" id="EIC30122.1"/>
    </source>
</evidence>
<dbReference type="HAMAP" id="MF_01186">
    <property type="entry name" value="LPS_assembly_LptE"/>
    <property type="match status" value="1"/>
</dbReference>
<dbReference type="PROSITE" id="PS51257">
    <property type="entry name" value="PROKAR_LIPOPROTEIN"/>
    <property type="match status" value="1"/>
</dbReference>